<sequence>MEPNTTIPTAVYAHINHEGQHLTVVKIQEAFSGSPQTLRQRLHAILQLAPGTSLLVLPTEGGPLLNERGAEEAYNSYLSTNTSAVADQPWQPLPA</sequence>
<name>A0ABP8IVU1_9BACT</name>
<protein>
    <submittedName>
        <fullName evidence="1">Uncharacterized protein</fullName>
    </submittedName>
</protein>
<dbReference type="RefSeq" id="WP_345221707.1">
    <property type="nucleotide sequence ID" value="NZ_BAABHA010000002.1"/>
</dbReference>
<comment type="caution">
    <text evidence="1">The sequence shown here is derived from an EMBL/GenBank/DDBJ whole genome shotgun (WGS) entry which is preliminary data.</text>
</comment>
<evidence type="ECO:0000313" key="2">
    <source>
        <dbReference type="Proteomes" id="UP001500454"/>
    </source>
</evidence>
<evidence type="ECO:0000313" key="1">
    <source>
        <dbReference type="EMBL" id="GAA4375617.1"/>
    </source>
</evidence>
<gene>
    <name evidence="1" type="ORF">GCM10023186_08550</name>
</gene>
<dbReference type="EMBL" id="BAABHA010000002">
    <property type="protein sequence ID" value="GAA4375617.1"/>
    <property type="molecule type" value="Genomic_DNA"/>
</dbReference>
<organism evidence="1 2">
    <name type="scientific">Hymenobacter koreensis</name>
    <dbReference type="NCBI Taxonomy" id="1084523"/>
    <lineage>
        <taxon>Bacteria</taxon>
        <taxon>Pseudomonadati</taxon>
        <taxon>Bacteroidota</taxon>
        <taxon>Cytophagia</taxon>
        <taxon>Cytophagales</taxon>
        <taxon>Hymenobacteraceae</taxon>
        <taxon>Hymenobacter</taxon>
    </lineage>
</organism>
<accession>A0ABP8IVU1</accession>
<dbReference type="Proteomes" id="UP001500454">
    <property type="component" value="Unassembled WGS sequence"/>
</dbReference>
<proteinExistence type="predicted"/>
<keyword evidence="2" id="KW-1185">Reference proteome</keyword>
<reference evidence="2" key="1">
    <citation type="journal article" date="2019" name="Int. J. Syst. Evol. Microbiol.">
        <title>The Global Catalogue of Microorganisms (GCM) 10K type strain sequencing project: providing services to taxonomists for standard genome sequencing and annotation.</title>
        <authorList>
            <consortium name="The Broad Institute Genomics Platform"/>
            <consortium name="The Broad Institute Genome Sequencing Center for Infectious Disease"/>
            <person name="Wu L."/>
            <person name="Ma J."/>
        </authorList>
    </citation>
    <scope>NUCLEOTIDE SEQUENCE [LARGE SCALE GENOMIC DNA]</scope>
    <source>
        <strain evidence="2">JCM 17924</strain>
    </source>
</reference>